<dbReference type="VEuPathDB" id="FungiDB:PV09_03860"/>
<dbReference type="RefSeq" id="XP_016215211.1">
    <property type="nucleotide sequence ID" value="XM_016357122.1"/>
</dbReference>
<dbReference type="RefSeq" id="XP_016215210.1">
    <property type="nucleotide sequence ID" value="XM_016357121.1"/>
</dbReference>
<dbReference type="EMBL" id="KN847538">
    <property type="protein sequence ID" value="KIW05341.1"/>
    <property type="molecule type" value="Genomic_DNA"/>
</dbReference>
<name>A0A0D1YXA8_9PEZI</name>
<evidence type="ECO:0000313" key="1">
    <source>
        <dbReference type="EMBL" id="KIW05342.1"/>
    </source>
</evidence>
<gene>
    <name evidence="1" type="ORF">PV09_03860</name>
</gene>
<dbReference type="AlphaFoldDB" id="A0A0D1YXA8"/>
<dbReference type="EMBL" id="KN847538">
    <property type="protein sequence ID" value="KIW05342.1"/>
    <property type="molecule type" value="Genomic_DNA"/>
</dbReference>
<dbReference type="HOGENOM" id="CLU_1541295_0_0_1"/>
<evidence type="ECO:0000313" key="2">
    <source>
        <dbReference type="Proteomes" id="UP000053259"/>
    </source>
</evidence>
<accession>A0A0D1YXA8</accession>
<dbReference type="Proteomes" id="UP000053259">
    <property type="component" value="Unassembled WGS sequence"/>
</dbReference>
<sequence>MLHLVCLRFALDRVQTSDRTQATTFLLGFGLVCTHTWSLMHGLPVTCVRNGFGSLDGCRVGDKVDGATKKPAVRAEPRALAHLRRSRPTCRRVTCRWEKGRETDHHSRMRCQGLAFLTTECPSRSLDGASCCAVLPVSIHHDSRRYLIDSASGVNTDSPCLQQSTCHVLKLCCY</sequence>
<keyword evidence="2" id="KW-1185">Reference proteome</keyword>
<proteinExistence type="predicted"/>
<protein>
    <submittedName>
        <fullName evidence="1">Uncharacterized protein</fullName>
    </submittedName>
</protein>
<reference evidence="1 2" key="1">
    <citation type="submission" date="2015-01" db="EMBL/GenBank/DDBJ databases">
        <title>The Genome Sequence of Ochroconis gallopava CBS43764.</title>
        <authorList>
            <consortium name="The Broad Institute Genomics Platform"/>
            <person name="Cuomo C."/>
            <person name="de Hoog S."/>
            <person name="Gorbushina A."/>
            <person name="Stielow B."/>
            <person name="Teixiera M."/>
            <person name="Abouelleil A."/>
            <person name="Chapman S.B."/>
            <person name="Priest M."/>
            <person name="Young S.K."/>
            <person name="Wortman J."/>
            <person name="Nusbaum C."/>
            <person name="Birren B."/>
        </authorList>
    </citation>
    <scope>NUCLEOTIDE SEQUENCE [LARGE SCALE GENOMIC DNA]</scope>
    <source>
        <strain evidence="1 2">CBS 43764</strain>
    </source>
</reference>
<dbReference type="GeneID" id="27311833"/>
<organism evidence="1 2">
    <name type="scientific">Verruconis gallopava</name>
    <dbReference type="NCBI Taxonomy" id="253628"/>
    <lineage>
        <taxon>Eukaryota</taxon>
        <taxon>Fungi</taxon>
        <taxon>Dikarya</taxon>
        <taxon>Ascomycota</taxon>
        <taxon>Pezizomycotina</taxon>
        <taxon>Dothideomycetes</taxon>
        <taxon>Pleosporomycetidae</taxon>
        <taxon>Venturiales</taxon>
        <taxon>Sympoventuriaceae</taxon>
        <taxon>Verruconis</taxon>
    </lineage>
</organism>